<evidence type="ECO:0000313" key="3">
    <source>
        <dbReference type="EMBL" id="MPW26662.1"/>
    </source>
</evidence>
<dbReference type="PROSITE" id="PS51257">
    <property type="entry name" value="PROKAR_LIPOPROTEIN"/>
    <property type="match status" value="1"/>
</dbReference>
<keyword evidence="1" id="KW-0472">Membrane</keyword>
<evidence type="ECO:0000259" key="2">
    <source>
        <dbReference type="Pfam" id="PF12849"/>
    </source>
</evidence>
<evidence type="ECO:0000313" key="4">
    <source>
        <dbReference type="Proteomes" id="UP000440004"/>
    </source>
</evidence>
<sequence length="298" mass="32769">MSINFSKKSLIVKLSILFIISIFIISFTACNNSNQTEVDTSVSDTDEVTNKKLTLATTTSVNDSGLMDYLTPIFEEETGYQLDVVSQGTGQAIQTGKDGNADILLIHAKAAEEEFVNEGYGLERVEIMYNYFVIVGPKDNPAQISDTNSAGEAFKSISENESKFVSRGDDSGTHKKELGLWESISIEPKGDWYIAAGRGMGDVLLMASEEQAYTITDKATYLSMKDKLDLEIIVGASDDLLNQYTVIEVNPDKHEGINKVGADAYLKWISSDKVLNLINKFGVEQYGEGLFTANYNPQ</sequence>
<protein>
    <submittedName>
        <fullName evidence="3">Tungsten ABC transporter substrate-binding protein</fullName>
    </submittedName>
</protein>
<name>A0A6A7KBB6_9FIRM</name>
<keyword evidence="1" id="KW-1133">Transmembrane helix</keyword>
<dbReference type="InterPro" id="IPR024370">
    <property type="entry name" value="PBP_domain"/>
</dbReference>
<dbReference type="Proteomes" id="UP000440004">
    <property type="component" value="Unassembled WGS sequence"/>
</dbReference>
<proteinExistence type="predicted"/>
<dbReference type="PANTHER" id="PTHR37945">
    <property type="entry name" value="EXTRACELLULAR TUNGSTATE BINDING PROTEIN"/>
    <property type="match status" value="1"/>
</dbReference>
<dbReference type="InterPro" id="IPR052738">
    <property type="entry name" value="ABC-Tungstate_binding"/>
</dbReference>
<comment type="caution">
    <text evidence="3">The sequence shown here is derived from an EMBL/GenBank/DDBJ whole genome shotgun (WGS) entry which is preliminary data.</text>
</comment>
<dbReference type="EMBL" id="WHNX01000023">
    <property type="protein sequence ID" value="MPW26662.1"/>
    <property type="molecule type" value="Genomic_DNA"/>
</dbReference>
<dbReference type="Pfam" id="PF12849">
    <property type="entry name" value="PBP_like_2"/>
    <property type="match status" value="1"/>
</dbReference>
<gene>
    <name evidence="3" type="ORF">GC105_12770</name>
</gene>
<organism evidence="3 4">
    <name type="scientific">Alkalibaculum sporogenes</name>
    <dbReference type="NCBI Taxonomy" id="2655001"/>
    <lineage>
        <taxon>Bacteria</taxon>
        <taxon>Bacillati</taxon>
        <taxon>Bacillota</taxon>
        <taxon>Clostridia</taxon>
        <taxon>Eubacteriales</taxon>
        <taxon>Eubacteriaceae</taxon>
        <taxon>Alkalibaculum</taxon>
    </lineage>
</organism>
<keyword evidence="4" id="KW-1185">Reference proteome</keyword>
<accession>A0A6A7KBB6</accession>
<dbReference type="SUPFAM" id="SSF53850">
    <property type="entry name" value="Periplasmic binding protein-like II"/>
    <property type="match status" value="1"/>
</dbReference>
<dbReference type="Gene3D" id="3.40.190.10">
    <property type="entry name" value="Periplasmic binding protein-like II"/>
    <property type="match status" value="2"/>
</dbReference>
<evidence type="ECO:0000256" key="1">
    <source>
        <dbReference type="SAM" id="Phobius"/>
    </source>
</evidence>
<reference evidence="3 4" key="1">
    <citation type="submission" date="2019-10" db="EMBL/GenBank/DDBJ databases">
        <title>Alkalibaculum tamaniensis sp.nov., a new alkaliphilic acetogen, isolated on methoxylated aromatics from a mud volcano.</title>
        <authorList>
            <person name="Khomyakova M.A."/>
            <person name="Merkel A.Y."/>
            <person name="Bonch-Osmolovskaya E.A."/>
            <person name="Slobodkin A.I."/>
        </authorList>
    </citation>
    <scope>NUCLEOTIDE SEQUENCE [LARGE SCALE GENOMIC DNA]</scope>
    <source>
        <strain evidence="3 4">M08DMB</strain>
    </source>
</reference>
<dbReference type="PANTHER" id="PTHR37945:SF1">
    <property type="entry name" value="EXTRACELLULAR TUNGSTATE BINDING PROTEIN"/>
    <property type="match status" value="1"/>
</dbReference>
<dbReference type="RefSeq" id="WP_152805385.1">
    <property type="nucleotide sequence ID" value="NZ_WHNX01000023.1"/>
</dbReference>
<feature type="domain" description="PBP" evidence="2">
    <location>
        <begin position="54"/>
        <end position="272"/>
    </location>
</feature>
<dbReference type="AlphaFoldDB" id="A0A6A7KBB6"/>
<keyword evidence="1" id="KW-0812">Transmembrane</keyword>
<feature type="transmembrane region" description="Helical" evidence="1">
    <location>
        <begin position="12"/>
        <end position="29"/>
    </location>
</feature>